<dbReference type="EMBL" id="BFEA01000105">
    <property type="protein sequence ID" value="GBG68771.1"/>
    <property type="molecule type" value="Genomic_DNA"/>
</dbReference>
<accession>A0A388KFN2</accession>
<reference evidence="3 4" key="1">
    <citation type="journal article" date="2018" name="Cell">
        <title>The Chara Genome: Secondary Complexity and Implications for Plant Terrestrialization.</title>
        <authorList>
            <person name="Nishiyama T."/>
            <person name="Sakayama H."/>
            <person name="Vries J.D."/>
            <person name="Buschmann H."/>
            <person name="Saint-Marcoux D."/>
            <person name="Ullrich K.K."/>
            <person name="Haas F.B."/>
            <person name="Vanderstraeten L."/>
            <person name="Becker D."/>
            <person name="Lang D."/>
            <person name="Vosolsobe S."/>
            <person name="Rombauts S."/>
            <person name="Wilhelmsson P.K.I."/>
            <person name="Janitza P."/>
            <person name="Kern R."/>
            <person name="Heyl A."/>
            <person name="Rumpler F."/>
            <person name="Villalobos L.I.A.C."/>
            <person name="Clay J.M."/>
            <person name="Skokan R."/>
            <person name="Toyoda A."/>
            <person name="Suzuki Y."/>
            <person name="Kagoshima H."/>
            <person name="Schijlen E."/>
            <person name="Tajeshwar N."/>
            <person name="Catarino B."/>
            <person name="Hetherington A.J."/>
            <person name="Saltykova A."/>
            <person name="Bonnot C."/>
            <person name="Breuninger H."/>
            <person name="Symeonidi A."/>
            <person name="Radhakrishnan G.V."/>
            <person name="Van Nieuwerburgh F."/>
            <person name="Deforce D."/>
            <person name="Chang C."/>
            <person name="Karol K.G."/>
            <person name="Hedrich R."/>
            <person name="Ulvskov P."/>
            <person name="Glockner G."/>
            <person name="Delwiche C.F."/>
            <person name="Petrasek J."/>
            <person name="Van de Peer Y."/>
            <person name="Friml J."/>
            <person name="Beilby M."/>
            <person name="Dolan L."/>
            <person name="Kohara Y."/>
            <person name="Sugano S."/>
            <person name="Fujiyama A."/>
            <person name="Delaux P.-M."/>
            <person name="Quint M."/>
            <person name="TheiBen G."/>
            <person name="Hagemann M."/>
            <person name="Harholt J."/>
            <person name="Dunand C."/>
            <person name="Zachgo S."/>
            <person name="Langdale J."/>
            <person name="Maumus F."/>
            <person name="Straeten D.V.D."/>
            <person name="Gould S.B."/>
            <person name="Rensing S.A."/>
        </authorList>
    </citation>
    <scope>NUCLEOTIDE SEQUENCE [LARGE SCALE GENOMIC DNA]</scope>
    <source>
        <strain evidence="3 4">S276</strain>
    </source>
</reference>
<dbReference type="OMA" id="YKDHEVH"/>
<keyword evidence="4" id="KW-1185">Reference proteome</keyword>
<sequence>MMMPIAIMMMVTMATTEMTTVALSTDKMSSGLGGGAASATVTTKNACHPIRYLSSRADPPLVYTYEVVSKWKHDPNAFTQGLVYDYAGDCLYESTGMYGESSIRQVEIETGKVQKIRRLAHDHFGEGLTLFQGKLYQMLWLTNAILAYSKQSLKKLGVQMSPMKDGWGLTDDGNTLIGSDGSSTITFFDPITFKEVRRVAVHDDDMEVSSLNELEYVKGEIWANVWMKHCIARISPSDGRVLGWIILKGLAQQVEYDRRARRSMDVLNGIAWDGQRERLFVTGKYWPTLFQLKIGIAAWAEAAATVEEARKQCIPTVAERRRYGLS</sequence>
<gene>
    <name evidence="2" type="ORF">CBR_g3311</name>
    <name evidence="3" type="ORF">CBR_g3313</name>
</gene>
<dbReference type="PANTHER" id="PTHR31270:SF1">
    <property type="entry name" value="GLUTAMINYL-PEPTIDE CYCLOTRANSFERASE"/>
    <property type="match status" value="1"/>
</dbReference>
<feature type="signal peptide" evidence="1">
    <location>
        <begin position="1"/>
        <end position="16"/>
    </location>
</feature>
<dbReference type="InterPro" id="IPR007788">
    <property type="entry name" value="QCT"/>
</dbReference>
<protein>
    <recommendedName>
        <fullName evidence="5">Glutamine cyclotransferase</fullName>
    </recommendedName>
</protein>
<dbReference type="STRING" id="69332.A0A388KFN2"/>
<evidence type="ECO:0000256" key="1">
    <source>
        <dbReference type="SAM" id="SignalP"/>
    </source>
</evidence>
<evidence type="ECO:0000313" key="2">
    <source>
        <dbReference type="EMBL" id="GBG68771.1"/>
    </source>
</evidence>
<dbReference type="Pfam" id="PF05096">
    <property type="entry name" value="Glu_cyclase_2"/>
    <property type="match status" value="1"/>
</dbReference>
<dbReference type="Proteomes" id="UP000265515">
    <property type="component" value="Unassembled WGS sequence"/>
</dbReference>
<dbReference type="PANTHER" id="PTHR31270">
    <property type="entry name" value="GLUTAMINYL-PEPTIDE CYCLOTRANSFERASE"/>
    <property type="match status" value="1"/>
</dbReference>
<feature type="chain" id="PRO_5036073429" description="Glutamine cyclotransferase" evidence="1">
    <location>
        <begin position="17"/>
        <end position="326"/>
    </location>
</feature>
<keyword evidence="1" id="KW-0732">Signal</keyword>
<comment type="caution">
    <text evidence="3">The sequence shown here is derived from an EMBL/GenBank/DDBJ whole genome shotgun (WGS) entry which is preliminary data.</text>
</comment>
<dbReference type="InterPro" id="IPR011044">
    <property type="entry name" value="Quino_amine_DH_bsu"/>
</dbReference>
<proteinExistence type="predicted"/>
<dbReference type="OrthoDB" id="409395at2759"/>
<dbReference type="SUPFAM" id="SSF50969">
    <property type="entry name" value="YVTN repeat-like/Quinoprotein amine dehydrogenase"/>
    <property type="match status" value="1"/>
</dbReference>
<evidence type="ECO:0000313" key="3">
    <source>
        <dbReference type="EMBL" id="GBG68773.1"/>
    </source>
</evidence>
<dbReference type="GO" id="GO:0016603">
    <property type="term" value="F:glutaminyl-peptide cyclotransferase activity"/>
    <property type="evidence" value="ECO:0007669"/>
    <property type="project" value="InterPro"/>
</dbReference>
<evidence type="ECO:0000313" key="4">
    <source>
        <dbReference type="Proteomes" id="UP000265515"/>
    </source>
</evidence>
<dbReference type="Gramene" id="GBG68771">
    <property type="protein sequence ID" value="GBG68771"/>
    <property type="gene ID" value="CBR_g3311"/>
</dbReference>
<evidence type="ECO:0008006" key="5">
    <source>
        <dbReference type="Google" id="ProtNLM"/>
    </source>
</evidence>
<organism evidence="3 4">
    <name type="scientific">Chara braunii</name>
    <name type="common">Braun's stonewort</name>
    <dbReference type="NCBI Taxonomy" id="69332"/>
    <lineage>
        <taxon>Eukaryota</taxon>
        <taxon>Viridiplantae</taxon>
        <taxon>Streptophyta</taxon>
        <taxon>Charophyceae</taxon>
        <taxon>Charales</taxon>
        <taxon>Characeae</taxon>
        <taxon>Chara</taxon>
    </lineage>
</organism>
<name>A0A388KFN2_CHABU</name>
<dbReference type="AlphaFoldDB" id="A0A388KFN2"/>
<dbReference type="EMBL" id="BFEA01000105">
    <property type="protein sequence ID" value="GBG68773.1"/>
    <property type="molecule type" value="Genomic_DNA"/>
</dbReference>
<dbReference type="Gramene" id="GBG68773">
    <property type="protein sequence ID" value="GBG68773"/>
    <property type="gene ID" value="CBR_g3313"/>
</dbReference>